<dbReference type="GO" id="GO:0002949">
    <property type="term" value="P:tRNA threonylcarbamoyladenosine modification"/>
    <property type="evidence" value="ECO:0007669"/>
    <property type="project" value="InterPro"/>
</dbReference>
<comment type="similarity">
    <text evidence="2">Belongs to the TsaE family.</text>
</comment>
<evidence type="ECO:0000313" key="12">
    <source>
        <dbReference type="EMBL" id="GEA86263.1"/>
    </source>
</evidence>
<comment type="subcellular location">
    <subcellularLocation>
        <location evidence="1">Cytoplasm</location>
    </subcellularLocation>
</comment>
<dbReference type="RefSeq" id="WP_141371854.1">
    <property type="nucleotide sequence ID" value="NZ_BJLR01000001.1"/>
</dbReference>
<proteinExistence type="inferred from homology"/>
<evidence type="ECO:0000256" key="11">
    <source>
        <dbReference type="ARBA" id="ARBA00032441"/>
    </source>
</evidence>
<evidence type="ECO:0000256" key="3">
    <source>
        <dbReference type="ARBA" id="ARBA00019010"/>
    </source>
</evidence>
<accession>A0A4Y3KQP2</accession>
<keyword evidence="7" id="KW-0547">Nucleotide-binding</keyword>
<keyword evidence="6" id="KW-0479">Metal-binding</keyword>
<dbReference type="GO" id="GO:0005524">
    <property type="term" value="F:ATP binding"/>
    <property type="evidence" value="ECO:0007669"/>
    <property type="project" value="UniProtKB-KW"/>
</dbReference>
<dbReference type="GO" id="GO:0046872">
    <property type="term" value="F:metal ion binding"/>
    <property type="evidence" value="ECO:0007669"/>
    <property type="project" value="UniProtKB-KW"/>
</dbReference>
<evidence type="ECO:0000256" key="1">
    <source>
        <dbReference type="ARBA" id="ARBA00004496"/>
    </source>
</evidence>
<sequence>MSAAQEQQVVVELADADATRAYGRALAGVLRAGDLVILTGDLGAGKTTLTQGIGAGLGVRGQVASPTFIIARVHPPLPPASGPDGEAAGAGATGTVTGTSLVHVDAYRLGSLDEVDALDLDASLDESVTVVEWGEGLVEALAQDRLEIVLRRPRGDAATGSDDDPSAGVRTVTVTAVGERWAGVALPR</sequence>
<dbReference type="Pfam" id="PF02367">
    <property type="entry name" value="TsaE"/>
    <property type="match status" value="1"/>
</dbReference>
<keyword evidence="5" id="KW-0819">tRNA processing</keyword>
<gene>
    <name evidence="12" type="primary">tsaE</name>
    <name evidence="12" type="ORF">CCE01nite_02120</name>
</gene>
<name>A0A4Y3KQP2_9CELL</name>
<organism evidence="12 13">
    <name type="scientific">Cellulomonas cellasea</name>
    <dbReference type="NCBI Taxonomy" id="43670"/>
    <lineage>
        <taxon>Bacteria</taxon>
        <taxon>Bacillati</taxon>
        <taxon>Actinomycetota</taxon>
        <taxon>Actinomycetes</taxon>
        <taxon>Micrococcales</taxon>
        <taxon>Cellulomonadaceae</taxon>
        <taxon>Cellulomonas</taxon>
    </lineage>
</organism>
<dbReference type="PANTHER" id="PTHR33540:SF2">
    <property type="entry name" value="TRNA THREONYLCARBAMOYLADENOSINE BIOSYNTHESIS PROTEIN TSAE"/>
    <property type="match status" value="1"/>
</dbReference>
<keyword evidence="13" id="KW-1185">Reference proteome</keyword>
<evidence type="ECO:0000256" key="2">
    <source>
        <dbReference type="ARBA" id="ARBA00007599"/>
    </source>
</evidence>
<evidence type="ECO:0000256" key="7">
    <source>
        <dbReference type="ARBA" id="ARBA00022741"/>
    </source>
</evidence>
<evidence type="ECO:0000256" key="6">
    <source>
        <dbReference type="ARBA" id="ARBA00022723"/>
    </source>
</evidence>
<dbReference type="Proteomes" id="UP000317046">
    <property type="component" value="Unassembled WGS sequence"/>
</dbReference>
<evidence type="ECO:0000256" key="5">
    <source>
        <dbReference type="ARBA" id="ARBA00022694"/>
    </source>
</evidence>
<dbReference type="InterPro" id="IPR003442">
    <property type="entry name" value="T6A_TsaE"/>
</dbReference>
<evidence type="ECO:0000256" key="8">
    <source>
        <dbReference type="ARBA" id="ARBA00022840"/>
    </source>
</evidence>
<dbReference type="SUPFAM" id="SSF52540">
    <property type="entry name" value="P-loop containing nucleoside triphosphate hydrolases"/>
    <property type="match status" value="1"/>
</dbReference>
<comment type="function">
    <text evidence="10">Required for the formation of a threonylcarbamoyl group on adenosine at position 37 (t(6)A37) in tRNAs that read codons beginning with adenine. Is involved in the transfer of the threonylcarbamoyl moiety of threonylcarbamoyl-AMP (TC-AMP) to the N6 group of A37, together with TsaD and TsaB. TsaE seems to play an indirect role in the t(6)A biosynthesis pathway, possibly in regulating the core enzymatic function of TsaD.</text>
</comment>
<reference evidence="12" key="1">
    <citation type="submission" date="2019-06" db="EMBL/GenBank/DDBJ databases">
        <title>Whole genome shotgun sequence of Cellulomonas cellasea NBRC 3753.</title>
        <authorList>
            <person name="Hosoyama A."/>
            <person name="Uohara A."/>
            <person name="Ohji S."/>
            <person name="Ichikawa N."/>
        </authorList>
    </citation>
    <scope>NUCLEOTIDE SEQUENCE [LARGE SCALE GENOMIC DNA]</scope>
    <source>
        <strain evidence="12">NBRC 3753</strain>
    </source>
</reference>
<dbReference type="InterPro" id="IPR027417">
    <property type="entry name" value="P-loop_NTPase"/>
</dbReference>
<dbReference type="PANTHER" id="PTHR33540">
    <property type="entry name" value="TRNA THREONYLCARBAMOYLADENOSINE BIOSYNTHESIS PROTEIN TSAE"/>
    <property type="match status" value="1"/>
</dbReference>
<evidence type="ECO:0000256" key="4">
    <source>
        <dbReference type="ARBA" id="ARBA00022490"/>
    </source>
</evidence>
<evidence type="ECO:0000256" key="10">
    <source>
        <dbReference type="ARBA" id="ARBA00024908"/>
    </source>
</evidence>
<evidence type="ECO:0000256" key="9">
    <source>
        <dbReference type="ARBA" id="ARBA00022842"/>
    </source>
</evidence>
<keyword evidence="9" id="KW-0460">Magnesium</keyword>
<protein>
    <recommendedName>
        <fullName evidence="3">tRNA threonylcarbamoyladenosine biosynthesis protein TsaE</fullName>
    </recommendedName>
    <alternativeName>
        <fullName evidence="11">t(6)A37 threonylcarbamoyladenosine biosynthesis protein TsaE</fullName>
    </alternativeName>
</protein>
<keyword evidence="4" id="KW-0963">Cytoplasm</keyword>
<dbReference type="AlphaFoldDB" id="A0A4Y3KQP2"/>
<dbReference type="GO" id="GO:0005737">
    <property type="term" value="C:cytoplasm"/>
    <property type="evidence" value="ECO:0007669"/>
    <property type="project" value="UniProtKB-SubCell"/>
</dbReference>
<dbReference type="EMBL" id="BJLR01000001">
    <property type="protein sequence ID" value="GEA86263.1"/>
    <property type="molecule type" value="Genomic_DNA"/>
</dbReference>
<evidence type="ECO:0000313" key="13">
    <source>
        <dbReference type="Proteomes" id="UP000317046"/>
    </source>
</evidence>
<keyword evidence="8" id="KW-0067">ATP-binding</keyword>
<dbReference type="Gene3D" id="3.40.50.300">
    <property type="entry name" value="P-loop containing nucleotide triphosphate hydrolases"/>
    <property type="match status" value="1"/>
</dbReference>
<comment type="caution">
    <text evidence="12">The sequence shown here is derived from an EMBL/GenBank/DDBJ whole genome shotgun (WGS) entry which is preliminary data.</text>
</comment>